<keyword evidence="2" id="KW-1185">Reference proteome</keyword>
<dbReference type="EMBL" id="FORA01000002">
    <property type="protein sequence ID" value="SFI91574.1"/>
    <property type="molecule type" value="Genomic_DNA"/>
</dbReference>
<protein>
    <recommendedName>
        <fullName evidence="3">Response regulatory domain-containing protein</fullName>
    </recommendedName>
</protein>
<evidence type="ECO:0000313" key="2">
    <source>
        <dbReference type="Proteomes" id="UP000199110"/>
    </source>
</evidence>
<sequence>MVFLALLAGEGLALHHADSQDDAALLLCDINPLVVVIHLDMTDGSPLAVADFCNYRRPGARLILLGGGQLMTDGTLFRHVGNAHALISGRVSAADLTSLVVHHAAASVA</sequence>
<dbReference type="STRING" id="390807.SAMN04488095_1721"/>
<proteinExistence type="predicted"/>
<dbReference type="Proteomes" id="UP000199110">
    <property type="component" value="Unassembled WGS sequence"/>
</dbReference>
<reference evidence="1 2" key="1">
    <citation type="submission" date="2016-10" db="EMBL/GenBank/DDBJ databases">
        <authorList>
            <person name="de Groot N.N."/>
        </authorList>
    </citation>
    <scope>NUCLEOTIDE SEQUENCE [LARGE SCALE GENOMIC DNA]</scope>
    <source>
        <strain evidence="1 2">DSM 19073</strain>
    </source>
</reference>
<evidence type="ECO:0000313" key="1">
    <source>
        <dbReference type="EMBL" id="SFI91574.1"/>
    </source>
</evidence>
<gene>
    <name evidence="1" type="ORF">SAMN04488095_1721</name>
</gene>
<organism evidence="1 2">
    <name type="scientific">Jannaschia pohangensis</name>
    <dbReference type="NCBI Taxonomy" id="390807"/>
    <lineage>
        <taxon>Bacteria</taxon>
        <taxon>Pseudomonadati</taxon>
        <taxon>Pseudomonadota</taxon>
        <taxon>Alphaproteobacteria</taxon>
        <taxon>Rhodobacterales</taxon>
        <taxon>Roseobacteraceae</taxon>
        <taxon>Jannaschia</taxon>
    </lineage>
</organism>
<evidence type="ECO:0008006" key="3">
    <source>
        <dbReference type="Google" id="ProtNLM"/>
    </source>
</evidence>
<accession>A0A1I3M3H8</accession>
<dbReference type="OrthoDB" id="7874292at2"/>
<dbReference type="AlphaFoldDB" id="A0A1I3M3H8"/>
<name>A0A1I3M3H8_9RHOB</name>
<dbReference type="RefSeq" id="WP_092779293.1">
    <property type="nucleotide sequence ID" value="NZ_FORA01000002.1"/>
</dbReference>